<proteinExistence type="predicted"/>
<dbReference type="AlphaFoldDB" id="A0A2T3MQW4"/>
<name>A0A2T3MQW4_9GAMM</name>
<dbReference type="Proteomes" id="UP000240904">
    <property type="component" value="Unassembled WGS sequence"/>
</dbReference>
<keyword evidence="2" id="KW-1185">Reference proteome</keyword>
<reference evidence="1 2" key="1">
    <citation type="submission" date="2018-03" db="EMBL/GenBank/DDBJ databases">
        <title>Whole genome sequencing of Histamine producing bacteria.</title>
        <authorList>
            <person name="Butler K."/>
        </authorList>
    </citation>
    <scope>NUCLEOTIDE SEQUENCE [LARGE SCALE GENOMIC DNA]</scope>
    <source>
        <strain evidence="1 2">DSM 16190</strain>
    </source>
</reference>
<organism evidence="1 2">
    <name type="scientific">Photobacterium lipolyticum</name>
    <dbReference type="NCBI Taxonomy" id="266810"/>
    <lineage>
        <taxon>Bacteria</taxon>
        <taxon>Pseudomonadati</taxon>
        <taxon>Pseudomonadota</taxon>
        <taxon>Gammaproteobacteria</taxon>
        <taxon>Vibrionales</taxon>
        <taxon>Vibrionaceae</taxon>
        <taxon>Photobacterium</taxon>
    </lineage>
</organism>
<evidence type="ECO:0000313" key="2">
    <source>
        <dbReference type="Proteomes" id="UP000240904"/>
    </source>
</evidence>
<protein>
    <submittedName>
        <fullName evidence="1">Uncharacterized protein</fullName>
    </submittedName>
</protein>
<comment type="caution">
    <text evidence="1">The sequence shown here is derived from an EMBL/GenBank/DDBJ whole genome shotgun (WGS) entry which is preliminary data.</text>
</comment>
<gene>
    <name evidence="1" type="ORF">C9I89_21825</name>
</gene>
<accession>A0A2T3MQW4</accession>
<evidence type="ECO:0000313" key="1">
    <source>
        <dbReference type="EMBL" id="PSV99439.1"/>
    </source>
</evidence>
<sequence>MLIDKLCPVCNCRTNFLQLHRTFFEKHVVKKDWLKYQCSECKSEVFAHRFQAIGMKIGKRSHTATALFQ</sequence>
<dbReference type="EMBL" id="PYMC01000030">
    <property type="protein sequence ID" value="PSV99439.1"/>
    <property type="molecule type" value="Genomic_DNA"/>
</dbReference>